<proteinExistence type="predicted"/>
<comment type="caution">
    <text evidence="2">The sequence shown here is derived from an EMBL/GenBank/DDBJ whole genome shotgun (WGS) entry which is preliminary data.</text>
</comment>
<dbReference type="AlphaFoldDB" id="A0A2M8S487"/>
<dbReference type="Proteomes" id="UP000229329">
    <property type="component" value="Unassembled WGS sequence"/>
</dbReference>
<keyword evidence="3" id="KW-1185">Reference proteome</keyword>
<evidence type="ECO:0000313" key="2">
    <source>
        <dbReference type="EMBL" id="PJG85959.1"/>
    </source>
</evidence>
<dbReference type="CDD" id="cd20685">
    <property type="entry name" value="CdiA-CT_Ecl_RNase-like"/>
    <property type="match status" value="1"/>
</dbReference>
<dbReference type="Pfam" id="PF15526">
    <property type="entry name" value="Ntox21"/>
    <property type="match status" value="1"/>
</dbReference>
<dbReference type="EMBL" id="PHHA01000004">
    <property type="protein sequence ID" value="PJG85959.1"/>
    <property type="molecule type" value="Genomic_DNA"/>
</dbReference>
<dbReference type="Gene3D" id="3.10.380.20">
    <property type="entry name" value="Novel toxin 21 (CdiA), C-terminal domain"/>
    <property type="match status" value="1"/>
</dbReference>
<feature type="domain" description="Novel toxin 21" evidence="1">
    <location>
        <begin position="178"/>
        <end position="245"/>
    </location>
</feature>
<sequence>MGADTAKSAVENNLFSPTHTHQFWQDLNHATEENHSVEEVFDKWQAISEEERAKLINDCDVNCRLTVERVLNRSDELADDYTNFVSALVSKLSPAQQQRFYELVTEENNLTREELAKQKTGKEKALDLAFEAALMLKKENGLSDAKVGFAKKKSDSSSSTNRNIAKPVFQTDSQAAKVAKELGYTRTNYRTKSDAVIFKKGNSYITRDVDGHNGGAWKEASSPEKLNKKETRNGTFDINLNRIGD</sequence>
<evidence type="ECO:0000259" key="1">
    <source>
        <dbReference type="Pfam" id="PF15526"/>
    </source>
</evidence>
<name>A0A2M8S487_9PAST</name>
<gene>
    <name evidence="2" type="ORF">CVP05_03585</name>
</gene>
<dbReference type="InterPro" id="IPR028190">
    <property type="entry name" value="Ntox21"/>
</dbReference>
<reference evidence="2 3" key="1">
    <citation type="submission" date="2017-11" db="EMBL/GenBank/DDBJ databases">
        <title>Reclassification of Bisgaard taxon 7 as Conservatibacter flavescens gen. nov., sp. nov.</title>
        <authorList>
            <person name="Christensen H."/>
        </authorList>
    </citation>
    <scope>NUCLEOTIDE SEQUENCE [LARGE SCALE GENOMIC DNA]</scope>
    <source>
        <strain evidence="2 3">7_4</strain>
    </source>
</reference>
<dbReference type="InterPro" id="IPR038181">
    <property type="entry name" value="Ntox21_sf"/>
</dbReference>
<organism evidence="2 3">
    <name type="scientific">Conservatibacter flavescens</name>
    <dbReference type="NCBI Taxonomy" id="28161"/>
    <lineage>
        <taxon>Bacteria</taxon>
        <taxon>Pseudomonadati</taxon>
        <taxon>Pseudomonadota</taxon>
        <taxon>Gammaproteobacteria</taxon>
        <taxon>Pasteurellales</taxon>
        <taxon>Pasteurellaceae</taxon>
        <taxon>Conservatibacter</taxon>
    </lineage>
</organism>
<evidence type="ECO:0000313" key="3">
    <source>
        <dbReference type="Proteomes" id="UP000229329"/>
    </source>
</evidence>
<accession>A0A2M8S487</accession>
<protein>
    <recommendedName>
        <fullName evidence="1">Novel toxin 21 domain-containing protein</fullName>
    </recommendedName>
</protein>